<dbReference type="Proteomes" id="UP001589894">
    <property type="component" value="Unassembled WGS sequence"/>
</dbReference>
<evidence type="ECO:0000256" key="1">
    <source>
        <dbReference type="ARBA" id="ARBA00022676"/>
    </source>
</evidence>
<dbReference type="GO" id="GO:0016757">
    <property type="term" value="F:glycosyltransferase activity"/>
    <property type="evidence" value="ECO:0007669"/>
    <property type="project" value="UniProtKB-KW"/>
</dbReference>
<accession>A0ABV6NTN4</accession>
<protein>
    <submittedName>
        <fullName evidence="4">Glycosyltransferase</fullName>
        <ecNumber evidence="4">2.4.-.-</ecNumber>
    </submittedName>
</protein>
<dbReference type="Pfam" id="PF13692">
    <property type="entry name" value="Glyco_trans_1_4"/>
    <property type="match status" value="1"/>
</dbReference>
<dbReference type="RefSeq" id="WP_377337070.1">
    <property type="nucleotide sequence ID" value="NZ_JBHLUE010000004.1"/>
</dbReference>
<dbReference type="Gene3D" id="3.40.50.2000">
    <property type="entry name" value="Glycogen Phosphorylase B"/>
    <property type="match status" value="2"/>
</dbReference>
<keyword evidence="2 4" id="KW-0808">Transferase</keyword>
<dbReference type="EC" id="2.4.-.-" evidence="4"/>
<dbReference type="PANTHER" id="PTHR45947:SF3">
    <property type="entry name" value="SULFOQUINOVOSYL TRANSFERASE SQD2"/>
    <property type="match status" value="1"/>
</dbReference>
<comment type="caution">
    <text evidence="4">The sequence shown here is derived from an EMBL/GenBank/DDBJ whole genome shotgun (WGS) entry which is preliminary data.</text>
</comment>
<sequence>MRIAMVHSSFAIRGGAEQYVRDLSRALAARGHQVRVFSSPSVNAEPADEPVRTRLSNRGGRLPRPLNKVLAHLGDLIDPTGLRVDDLRTFAPDVVHVHNWQGLGAVPVARLARAYPTCHTVHDYALCDPNNALANRGRSGLVDRALRVRSAWLVRRLRRVTLLWPAQRTRDIVRGQVPGEARLTGRVVPLAVFTGVRRPVSWPPGDRRVFLFLGALSEHKGIDLLLDAWREAGAGVGAGAGAGAEAGAGAGATLLIAGDGPRRVAVEAAARTLPGVEYLGYLDGPGKEAALRRAGWLVLPSQWAENYPISCCEALLAGRPLLASRVARPPMASDGSVRTFGDRADLVDLLRHAATLPDAEYDAAAASAAHDGRQLDWERHVDAVLDSYRSVRSRPDLPGLLHHEVTTA</sequence>
<feature type="domain" description="Glycosyltransferase subfamily 4-like N-terminal" evidence="3">
    <location>
        <begin position="14"/>
        <end position="160"/>
    </location>
</feature>
<evidence type="ECO:0000259" key="3">
    <source>
        <dbReference type="Pfam" id="PF13439"/>
    </source>
</evidence>
<dbReference type="InterPro" id="IPR050194">
    <property type="entry name" value="Glycosyltransferase_grp1"/>
</dbReference>
<dbReference type="InterPro" id="IPR028098">
    <property type="entry name" value="Glyco_trans_4-like_N"/>
</dbReference>
<dbReference type="SUPFAM" id="SSF53756">
    <property type="entry name" value="UDP-Glycosyltransferase/glycogen phosphorylase"/>
    <property type="match status" value="1"/>
</dbReference>
<gene>
    <name evidence="4" type="ORF">ACFFHU_08130</name>
</gene>
<dbReference type="PANTHER" id="PTHR45947">
    <property type="entry name" value="SULFOQUINOVOSYL TRANSFERASE SQD2"/>
    <property type="match status" value="1"/>
</dbReference>
<dbReference type="Pfam" id="PF13439">
    <property type="entry name" value="Glyco_transf_4"/>
    <property type="match status" value="1"/>
</dbReference>
<keyword evidence="5" id="KW-1185">Reference proteome</keyword>
<proteinExistence type="predicted"/>
<evidence type="ECO:0000256" key="2">
    <source>
        <dbReference type="ARBA" id="ARBA00022679"/>
    </source>
</evidence>
<keyword evidence="1 4" id="KW-0328">Glycosyltransferase</keyword>
<dbReference type="EMBL" id="JBHLUE010000004">
    <property type="protein sequence ID" value="MFC0564130.1"/>
    <property type="molecule type" value="Genomic_DNA"/>
</dbReference>
<reference evidence="4 5" key="1">
    <citation type="submission" date="2024-09" db="EMBL/GenBank/DDBJ databases">
        <authorList>
            <person name="Sun Q."/>
            <person name="Mori K."/>
        </authorList>
    </citation>
    <scope>NUCLEOTIDE SEQUENCE [LARGE SCALE GENOMIC DNA]</scope>
    <source>
        <strain evidence="4 5">TBRC 2205</strain>
    </source>
</reference>
<organism evidence="4 5">
    <name type="scientific">Plantactinospora siamensis</name>
    <dbReference type="NCBI Taxonomy" id="555372"/>
    <lineage>
        <taxon>Bacteria</taxon>
        <taxon>Bacillati</taxon>
        <taxon>Actinomycetota</taxon>
        <taxon>Actinomycetes</taxon>
        <taxon>Micromonosporales</taxon>
        <taxon>Micromonosporaceae</taxon>
        <taxon>Plantactinospora</taxon>
    </lineage>
</organism>
<name>A0ABV6NTN4_9ACTN</name>
<evidence type="ECO:0000313" key="4">
    <source>
        <dbReference type="EMBL" id="MFC0564130.1"/>
    </source>
</evidence>
<evidence type="ECO:0000313" key="5">
    <source>
        <dbReference type="Proteomes" id="UP001589894"/>
    </source>
</evidence>